<organism evidence="1 2">
    <name type="scientific">Microvirgula aerodenitrificans</name>
    <dbReference type="NCBI Taxonomy" id="57480"/>
    <lineage>
        <taxon>Bacteria</taxon>
        <taxon>Pseudomonadati</taxon>
        <taxon>Pseudomonadota</taxon>
        <taxon>Betaproteobacteria</taxon>
        <taxon>Neisseriales</taxon>
        <taxon>Aquaspirillaceae</taxon>
        <taxon>Microvirgula</taxon>
    </lineage>
</organism>
<dbReference type="RefSeq" id="WP_107890144.1">
    <property type="nucleotide sequence ID" value="NZ_CP028519.1"/>
</dbReference>
<evidence type="ECO:0000313" key="2">
    <source>
        <dbReference type="Proteomes" id="UP000244173"/>
    </source>
</evidence>
<accession>A0A2S0PEK8</accession>
<evidence type="ECO:0000313" key="1">
    <source>
        <dbReference type="EMBL" id="AVY95753.1"/>
    </source>
</evidence>
<sequence>MLVSEIFDDPDLAQEVDFEIRGGAFDADGEWVDEYTPATFVAIVHATKPDDLLLLPEGERHLPAKKVITPSPLAVGDFLLYQGARWRVSACSDWSDYGFYNAIATRHDGPAAPAASAFVVT</sequence>
<dbReference type="AlphaFoldDB" id="A0A2S0PEK8"/>
<dbReference type="KEGG" id="maer:DAI18_18170"/>
<name>A0A2S0PEK8_9NEIS</name>
<proteinExistence type="predicted"/>
<dbReference type="EMBL" id="CP028519">
    <property type="protein sequence ID" value="AVY95753.1"/>
    <property type="molecule type" value="Genomic_DNA"/>
</dbReference>
<gene>
    <name evidence="1" type="ORF">DAI18_18170</name>
</gene>
<protein>
    <submittedName>
        <fullName evidence="1">Uncharacterized protein</fullName>
    </submittedName>
</protein>
<reference evidence="1 2" key="1">
    <citation type="submission" date="2018-04" db="EMBL/GenBank/DDBJ databases">
        <title>Denitrifier Microvirgula.</title>
        <authorList>
            <person name="Anderson E."/>
            <person name="Jang J."/>
            <person name="Ishii S."/>
        </authorList>
    </citation>
    <scope>NUCLEOTIDE SEQUENCE [LARGE SCALE GENOMIC DNA]</scope>
    <source>
        <strain evidence="1 2">BE2.4</strain>
    </source>
</reference>
<keyword evidence="2" id="KW-1185">Reference proteome</keyword>
<dbReference type="Proteomes" id="UP000244173">
    <property type="component" value="Chromosome"/>
</dbReference>
<dbReference type="OrthoDB" id="6463513at2"/>